<dbReference type="Gene3D" id="3.30.2350.10">
    <property type="entry name" value="Pseudouridine synthase"/>
    <property type="match status" value="1"/>
</dbReference>
<gene>
    <name evidence="5" type="ORF">SAMN05660909_00657</name>
</gene>
<dbReference type="CDD" id="cd02869">
    <property type="entry name" value="PseudoU_synth_RluA_like"/>
    <property type="match status" value="1"/>
</dbReference>
<dbReference type="SUPFAM" id="SSF55120">
    <property type="entry name" value="Pseudouridine synthase"/>
    <property type="match status" value="1"/>
</dbReference>
<dbReference type="InterPro" id="IPR006145">
    <property type="entry name" value="PsdUridine_synth_RsuA/RluA"/>
</dbReference>
<feature type="domain" description="Pseudouridine synthase RsuA/RluA-like" evidence="4">
    <location>
        <begin position="13"/>
        <end position="157"/>
    </location>
</feature>
<dbReference type="InterPro" id="IPR050188">
    <property type="entry name" value="RluA_PseudoU_synthase"/>
</dbReference>
<dbReference type="GO" id="GO:0000455">
    <property type="term" value="P:enzyme-directed rRNA pseudouridine synthesis"/>
    <property type="evidence" value="ECO:0007669"/>
    <property type="project" value="TreeGrafter"/>
</dbReference>
<keyword evidence="6" id="KW-1185">Reference proteome</keyword>
<evidence type="ECO:0000259" key="4">
    <source>
        <dbReference type="Pfam" id="PF00849"/>
    </source>
</evidence>
<dbReference type="GO" id="GO:0009982">
    <property type="term" value="F:pseudouridine synthase activity"/>
    <property type="evidence" value="ECO:0007669"/>
    <property type="project" value="InterPro"/>
</dbReference>
<dbReference type="AlphaFoldDB" id="A0A1H3Y523"/>
<organism evidence="5 6">
    <name type="scientific">Chitinophaga terrae</name>
    <name type="common">ex Kim and Jung 2007</name>
    <dbReference type="NCBI Taxonomy" id="408074"/>
    <lineage>
        <taxon>Bacteria</taxon>
        <taxon>Pseudomonadati</taxon>
        <taxon>Bacteroidota</taxon>
        <taxon>Chitinophagia</taxon>
        <taxon>Chitinophagales</taxon>
        <taxon>Chitinophagaceae</taxon>
        <taxon>Chitinophaga</taxon>
    </lineage>
</organism>
<dbReference type="PANTHER" id="PTHR21600">
    <property type="entry name" value="MITOCHONDRIAL RNA PSEUDOURIDINE SYNTHASE"/>
    <property type="match status" value="1"/>
</dbReference>
<dbReference type="PROSITE" id="PS01129">
    <property type="entry name" value="PSI_RLU"/>
    <property type="match status" value="1"/>
</dbReference>
<feature type="active site" evidence="2">
    <location>
        <position position="55"/>
    </location>
</feature>
<name>A0A1H3Y523_9BACT</name>
<dbReference type="STRING" id="408074.SAMN05660909_00657"/>
<evidence type="ECO:0000256" key="2">
    <source>
        <dbReference type="PIRSR" id="PIRSR606225-1"/>
    </source>
</evidence>
<dbReference type="NCBIfam" id="TIGR00005">
    <property type="entry name" value="rluA_subfam"/>
    <property type="match status" value="1"/>
</dbReference>
<evidence type="ECO:0000313" key="5">
    <source>
        <dbReference type="EMBL" id="SEA05912.1"/>
    </source>
</evidence>
<dbReference type="PANTHER" id="PTHR21600:SF87">
    <property type="entry name" value="RNA PSEUDOURIDYLATE SYNTHASE DOMAIN-CONTAINING PROTEIN 1"/>
    <property type="match status" value="1"/>
</dbReference>
<evidence type="ECO:0000256" key="3">
    <source>
        <dbReference type="RuleBase" id="RU362028"/>
    </source>
</evidence>
<protein>
    <recommendedName>
        <fullName evidence="3">Pseudouridine synthase</fullName>
        <ecNumber evidence="3">5.4.99.-</ecNumber>
    </recommendedName>
</protein>
<dbReference type="InterPro" id="IPR006225">
    <property type="entry name" value="PsdUridine_synth_RluC/D"/>
</dbReference>
<comment type="catalytic activity">
    <reaction evidence="3">
        <text>a uridine in RNA = a pseudouridine in RNA</text>
        <dbReference type="Rhea" id="RHEA:48348"/>
        <dbReference type="Rhea" id="RHEA-COMP:12068"/>
        <dbReference type="Rhea" id="RHEA-COMP:12069"/>
        <dbReference type="ChEBI" id="CHEBI:65314"/>
        <dbReference type="ChEBI" id="CHEBI:65315"/>
    </reaction>
</comment>
<dbReference type="Proteomes" id="UP000199656">
    <property type="component" value="Unassembled WGS sequence"/>
</dbReference>
<comment type="function">
    <text evidence="3">Responsible for synthesis of pseudouridine from uracil.</text>
</comment>
<accession>A0A1H3Y523</accession>
<dbReference type="EMBL" id="FNRL01000002">
    <property type="protein sequence ID" value="SEA05912.1"/>
    <property type="molecule type" value="Genomic_DNA"/>
</dbReference>
<dbReference type="GO" id="GO:0003723">
    <property type="term" value="F:RNA binding"/>
    <property type="evidence" value="ECO:0007669"/>
    <property type="project" value="InterPro"/>
</dbReference>
<dbReference type="Pfam" id="PF00849">
    <property type="entry name" value="PseudoU_synth_2"/>
    <property type="match status" value="1"/>
</dbReference>
<sequence length="250" mass="28185">MRLAEHIILETPDFVVVNKPSGVLTLPDRHDNELTSLIAIMKKAYGEIYTVHRLDRDTSGIILFARTEAAHKYFSQLFESRDVKKFYLGIVSGELATKQGNVSEGIMEHPVQKGKMVTNRKGKASSTDYEVQEEFGLYSLVRMQIHTGRTHQIRVHMKFLGHPIAVDELYGSAEPIRLSAIKKKFKLGKHTEEERPLLSRLALHASTLMFKGPDGQEYTIEAPLPKDMAAVLTQLRKHKGKSFTQSGQEG</sequence>
<dbReference type="EC" id="5.4.99.-" evidence="3"/>
<dbReference type="InterPro" id="IPR006224">
    <property type="entry name" value="PsdUridine_synth_RluA-like_CS"/>
</dbReference>
<reference evidence="6" key="1">
    <citation type="submission" date="2016-10" db="EMBL/GenBank/DDBJ databases">
        <authorList>
            <person name="Varghese N."/>
            <person name="Submissions S."/>
        </authorList>
    </citation>
    <scope>NUCLEOTIDE SEQUENCE [LARGE SCALE GENOMIC DNA]</scope>
    <source>
        <strain evidence="6">DSM 23920</strain>
    </source>
</reference>
<dbReference type="OrthoDB" id="9807829at2"/>
<dbReference type="RefSeq" id="WP_089758653.1">
    <property type="nucleotide sequence ID" value="NZ_BKAT01000010.1"/>
</dbReference>
<dbReference type="InterPro" id="IPR020103">
    <property type="entry name" value="PsdUridine_synth_cat_dom_sf"/>
</dbReference>
<comment type="similarity">
    <text evidence="1 3">Belongs to the pseudouridine synthase RluA family.</text>
</comment>
<keyword evidence="3" id="KW-0413">Isomerase</keyword>
<proteinExistence type="inferred from homology"/>
<evidence type="ECO:0000313" key="6">
    <source>
        <dbReference type="Proteomes" id="UP000199656"/>
    </source>
</evidence>
<evidence type="ECO:0000256" key="1">
    <source>
        <dbReference type="ARBA" id="ARBA00010876"/>
    </source>
</evidence>
<dbReference type="GO" id="GO:0140098">
    <property type="term" value="F:catalytic activity, acting on RNA"/>
    <property type="evidence" value="ECO:0007669"/>
    <property type="project" value="UniProtKB-ARBA"/>
</dbReference>